<keyword evidence="2" id="KW-0808">Transferase</keyword>
<gene>
    <name evidence="5" type="ORF">B0A52_02741</name>
</gene>
<dbReference type="PANTHER" id="PTHR32385">
    <property type="entry name" value="MANNOSYL PHOSPHORYLINOSITOL CERAMIDE SYNTHASE"/>
    <property type="match status" value="1"/>
</dbReference>
<protein>
    <submittedName>
        <fullName evidence="5">Uncharacterized protein</fullName>
    </submittedName>
</protein>
<accession>A0A438NDT7</accession>
<evidence type="ECO:0000313" key="5">
    <source>
        <dbReference type="EMBL" id="RVX73851.1"/>
    </source>
</evidence>
<dbReference type="GO" id="GO:0051999">
    <property type="term" value="P:mannosyl-inositol phosphorylceramide biosynthetic process"/>
    <property type="evidence" value="ECO:0007669"/>
    <property type="project" value="TreeGrafter"/>
</dbReference>
<dbReference type="GO" id="GO:0016020">
    <property type="term" value="C:membrane"/>
    <property type="evidence" value="ECO:0007669"/>
    <property type="project" value="GOC"/>
</dbReference>
<dbReference type="PANTHER" id="PTHR32385:SF23">
    <property type="entry name" value="NUCLEOTIDE-DIPHOSPHO-SUGAR TRANSFERASE"/>
    <property type="match status" value="1"/>
</dbReference>
<dbReference type="EMBL" id="NAJM01000006">
    <property type="protein sequence ID" value="RVX73851.1"/>
    <property type="molecule type" value="Genomic_DNA"/>
</dbReference>
<name>A0A438NDT7_EXOME</name>
<evidence type="ECO:0000256" key="1">
    <source>
        <dbReference type="ARBA" id="ARBA00009003"/>
    </source>
</evidence>
<dbReference type="InterPro" id="IPR007577">
    <property type="entry name" value="GlycoTrfase_DXD_sugar-bd_CS"/>
</dbReference>
<comment type="similarity">
    <text evidence="1">Belongs to the glycosyltransferase 32 family.</text>
</comment>
<dbReference type="VEuPathDB" id="FungiDB:PV10_02474"/>
<comment type="caution">
    <text evidence="5">The sequence shown here is derived from an EMBL/GenBank/DDBJ whole genome shotgun (WGS) entry which is preliminary data.</text>
</comment>
<feature type="compositionally biased region" description="Acidic residues" evidence="3">
    <location>
        <begin position="372"/>
        <end position="386"/>
    </location>
</feature>
<dbReference type="Gene3D" id="3.90.550.20">
    <property type="match status" value="1"/>
</dbReference>
<sequence>MEPSTHRSMNPLQQFYGGRKVMRWVVFVAVSAIATLYLTGQSYAPGSLSRGSHGYAKYLTPQELMERPISKDLQTIPKVFHQSWSSTELPAKFARWSDTCRKQHPDWEWVLWTDEDNEELVKRHFPWLLKTYKAMPGMIYRADLVRNLYMYMFGGVYADLDVECIRPIDQMFGTYNVSTVSHAKPRPLSTHDLQKNGRKAFFGRMGTDNGFDNSIPNAWMASTPGHPFFLVLAESVMRDHNDETKSSQSVEATTGPAKLFYMIEEYNEKEGKYEGDKIDKAVAKNPTSKQFTPKKGLGHSIEVLPFQNIYPYSWQRDGEAYRSVCWAARKTFNAERCKLLLATDHWPSYTITYWSHSWTGNGHDSNNLERLMEEEDEKEEKAEEES</sequence>
<keyword evidence="4" id="KW-1133">Transmembrane helix</keyword>
<dbReference type="SUPFAM" id="SSF53448">
    <property type="entry name" value="Nucleotide-diphospho-sugar transferases"/>
    <property type="match status" value="1"/>
</dbReference>
<proteinExistence type="inferred from homology"/>
<feature type="transmembrane region" description="Helical" evidence="4">
    <location>
        <begin position="21"/>
        <end position="40"/>
    </location>
</feature>
<dbReference type="AlphaFoldDB" id="A0A438NDT7"/>
<keyword evidence="4" id="KW-0472">Membrane</keyword>
<evidence type="ECO:0000256" key="3">
    <source>
        <dbReference type="SAM" id="MobiDB-lite"/>
    </source>
</evidence>
<keyword evidence="4" id="KW-0812">Transmembrane</keyword>
<evidence type="ECO:0000256" key="4">
    <source>
        <dbReference type="SAM" id="Phobius"/>
    </source>
</evidence>
<feature type="region of interest" description="Disordered" evidence="3">
    <location>
        <begin position="365"/>
        <end position="386"/>
    </location>
</feature>
<dbReference type="GO" id="GO:0000030">
    <property type="term" value="F:mannosyltransferase activity"/>
    <property type="evidence" value="ECO:0007669"/>
    <property type="project" value="TreeGrafter"/>
</dbReference>
<dbReference type="InterPro" id="IPR029044">
    <property type="entry name" value="Nucleotide-diphossugar_trans"/>
</dbReference>
<dbReference type="OrthoDB" id="409543at2759"/>
<evidence type="ECO:0000313" key="6">
    <source>
        <dbReference type="Proteomes" id="UP000288859"/>
    </source>
</evidence>
<dbReference type="Proteomes" id="UP000288859">
    <property type="component" value="Unassembled WGS sequence"/>
</dbReference>
<reference evidence="5 6" key="1">
    <citation type="submission" date="2017-03" db="EMBL/GenBank/DDBJ databases">
        <title>Genomes of endolithic fungi from Antarctica.</title>
        <authorList>
            <person name="Coleine C."/>
            <person name="Masonjones S."/>
            <person name="Stajich J.E."/>
        </authorList>
    </citation>
    <scope>NUCLEOTIDE SEQUENCE [LARGE SCALE GENOMIC DNA]</scope>
    <source>
        <strain evidence="5 6">CCFEE 6314</strain>
    </source>
</reference>
<dbReference type="Pfam" id="PF04488">
    <property type="entry name" value="Gly_transf_sug"/>
    <property type="match status" value="1"/>
</dbReference>
<dbReference type="InterPro" id="IPR051706">
    <property type="entry name" value="Glycosyltransferase_domain"/>
</dbReference>
<organism evidence="5 6">
    <name type="scientific">Exophiala mesophila</name>
    <name type="common">Black yeast-like fungus</name>
    <dbReference type="NCBI Taxonomy" id="212818"/>
    <lineage>
        <taxon>Eukaryota</taxon>
        <taxon>Fungi</taxon>
        <taxon>Dikarya</taxon>
        <taxon>Ascomycota</taxon>
        <taxon>Pezizomycotina</taxon>
        <taxon>Eurotiomycetes</taxon>
        <taxon>Chaetothyriomycetidae</taxon>
        <taxon>Chaetothyriales</taxon>
        <taxon>Herpotrichiellaceae</taxon>
        <taxon>Exophiala</taxon>
    </lineage>
</organism>
<evidence type="ECO:0000256" key="2">
    <source>
        <dbReference type="ARBA" id="ARBA00022679"/>
    </source>
</evidence>